<keyword evidence="3" id="KW-1185">Reference proteome</keyword>
<keyword evidence="1" id="KW-0812">Transmembrane</keyword>
<dbReference type="RefSeq" id="WP_271188273.1">
    <property type="nucleotide sequence ID" value="NZ_BSFE01000016.1"/>
</dbReference>
<evidence type="ECO:0000313" key="3">
    <source>
        <dbReference type="Proteomes" id="UP001143486"/>
    </source>
</evidence>
<feature type="transmembrane region" description="Helical" evidence="1">
    <location>
        <begin position="132"/>
        <end position="149"/>
    </location>
</feature>
<feature type="transmembrane region" description="Helical" evidence="1">
    <location>
        <begin position="161"/>
        <end position="179"/>
    </location>
</feature>
<protein>
    <submittedName>
        <fullName evidence="2">Membrane protein</fullName>
    </submittedName>
</protein>
<reference evidence="2" key="1">
    <citation type="journal article" date="2014" name="Int. J. Syst. Evol. Microbiol.">
        <title>Complete genome sequence of Corynebacterium casei LMG S-19264T (=DSM 44701T), isolated from a smear-ripened cheese.</title>
        <authorList>
            <consortium name="US DOE Joint Genome Institute (JGI-PGF)"/>
            <person name="Walter F."/>
            <person name="Albersmeier A."/>
            <person name="Kalinowski J."/>
            <person name="Ruckert C."/>
        </authorList>
    </citation>
    <scope>NUCLEOTIDE SEQUENCE</scope>
    <source>
        <strain evidence="2">VKM B-1513</strain>
    </source>
</reference>
<evidence type="ECO:0000256" key="1">
    <source>
        <dbReference type="SAM" id="Phobius"/>
    </source>
</evidence>
<reference evidence="2" key="2">
    <citation type="submission" date="2023-01" db="EMBL/GenBank/DDBJ databases">
        <authorList>
            <person name="Sun Q."/>
            <person name="Evtushenko L."/>
        </authorList>
    </citation>
    <scope>NUCLEOTIDE SEQUENCE</scope>
    <source>
        <strain evidence="2">VKM B-1513</strain>
    </source>
</reference>
<evidence type="ECO:0000313" key="2">
    <source>
        <dbReference type="EMBL" id="GLK53938.1"/>
    </source>
</evidence>
<dbReference type="EMBL" id="BSFE01000016">
    <property type="protein sequence ID" value="GLK53938.1"/>
    <property type="molecule type" value="Genomic_DNA"/>
</dbReference>
<sequence>MTDPLIESLAADLEPVKPRRYGRWLAVGAAAGLIAGALAFWLLPGIQVRPDIAIAVLDVPFWIKLVFTGLLAATGCLSLIRLVRPGGRAAAALWLPCVLWIGFALMAAADLAMHPVDVWPERILGSTALRCVTYIVLISLPILAVLALVARRGAPTRLTQAGWALGLAAGGIAATIYALGCPEASPAFLTVWYALGIGLTAAASAVAGRYFLRW</sequence>
<feature type="transmembrane region" description="Helical" evidence="1">
    <location>
        <begin position="21"/>
        <end position="41"/>
    </location>
</feature>
<keyword evidence="1" id="KW-0472">Membrane</keyword>
<organism evidence="2 3">
    <name type="scientific">Maricaulis virginensis</name>
    <dbReference type="NCBI Taxonomy" id="144022"/>
    <lineage>
        <taxon>Bacteria</taxon>
        <taxon>Pseudomonadati</taxon>
        <taxon>Pseudomonadota</taxon>
        <taxon>Alphaproteobacteria</taxon>
        <taxon>Maricaulales</taxon>
        <taxon>Maricaulaceae</taxon>
        <taxon>Maricaulis</taxon>
    </lineage>
</organism>
<proteinExistence type="predicted"/>
<dbReference type="Pfam" id="PF06532">
    <property type="entry name" value="NrsF"/>
    <property type="match status" value="1"/>
</dbReference>
<feature type="transmembrane region" description="Helical" evidence="1">
    <location>
        <begin position="92"/>
        <end position="112"/>
    </location>
</feature>
<comment type="caution">
    <text evidence="2">The sequence shown here is derived from an EMBL/GenBank/DDBJ whole genome shotgun (WGS) entry which is preliminary data.</text>
</comment>
<feature type="transmembrane region" description="Helical" evidence="1">
    <location>
        <begin position="191"/>
        <end position="212"/>
    </location>
</feature>
<dbReference type="InterPro" id="IPR009495">
    <property type="entry name" value="NrsF"/>
</dbReference>
<feature type="transmembrane region" description="Helical" evidence="1">
    <location>
        <begin position="61"/>
        <end position="80"/>
    </location>
</feature>
<dbReference type="AlphaFoldDB" id="A0A9W6MQ65"/>
<keyword evidence="1" id="KW-1133">Transmembrane helix</keyword>
<gene>
    <name evidence="2" type="ORF">GCM10017621_34460</name>
</gene>
<accession>A0A9W6MQ65</accession>
<name>A0A9W6MQ65_9PROT</name>
<dbReference type="Proteomes" id="UP001143486">
    <property type="component" value="Unassembled WGS sequence"/>
</dbReference>